<sequence>MEQCEDPFIQCMITECQALEATQADEAEMPNGHRLCEAIQCFRLHDDLLYHVEYSTEDNPECPARLVVVVPESRVNSILQFVHESYGHARGTSQRDTEGIGQCVYIDHGHVSDDELNSNSTYLIFVDQASGFVAAVLVPDWHANSVIAVLHSHWV</sequence>
<dbReference type="EMBL" id="JANBOI010000235">
    <property type="protein sequence ID" value="KAJ1732345.1"/>
    <property type="molecule type" value="Genomic_DNA"/>
</dbReference>
<dbReference type="AlphaFoldDB" id="A0A9W7Y8Y1"/>
<accession>A0A9W7Y8Y1</accession>
<dbReference type="Proteomes" id="UP001143981">
    <property type="component" value="Unassembled WGS sequence"/>
</dbReference>
<reference evidence="1" key="1">
    <citation type="submission" date="2022-07" db="EMBL/GenBank/DDBJ databases">
        <title>Phylogenomic reconstructions and comparative analyses of Kickxellomycotina fungi.</title>
        <authorList>
            <person name="Reynolds N.K."/>
            <person name="Stajich J.E."/>
            <person name="Barry K."/>
            <person name="Grigoriev I.V."/>
            <person name="Crous P."/>
            <person name="Smith M.E."/>
        </authorList>
    </citation>
    <scope>NUCLEOTIDE SEQUENCE</scope>
    <source>
        <strain evidence="1">BCRC 34381</strain>
    </source>
</reference>
<name>A0A9W7Y8Y1_9FUNG</name>
<proteinExistence type="predicted"/>
<evidence type="ECO:0000313" key="1">
    <source>
        <dbReference type="EMBL" id="KAJ1732345.1"/>
    </source>
</evidence>
<evidence type="ECO:0000313" key="2">
    <source>
        <dbReference type="Proteomes" id="UP001143981"/>
    </source>
</evidence>
<keyword evidence="2" id="KW-1185">Reference proteome</keyword>
<gene>
    <name evidence="1" type="ORF">LPJ61_002089</name>
</gene>
<comment type="caution">
    <text evidence="1">The sequence shown here is derived from an EMBL/GenBank/DDBJ whole genome shotgun (WGS) entry which is preliminary data.</text>
</comment>
<organism evidence="1 2">
    <name type="scientific">Coemansia biformis</name>
    <dbReference type="NCBI Taxonomy" id="1286918"/>
    <lineage>
        <taxon>Eukaryota</taxon>
        <taxon>Fungi</taxon>
        <taxon>Fungi incertae sedis</taxon>
        <taxon>Zoopagomycota</taxon>
        <taxon>Kickxellomycotina</taxon>
        <taxon>Kickxellomycetes</taxon>
        <taxon>Kickxellales</taxon>
        <taxon>Kickxellaceae</taxon>
        <taxon>Coemansia</taxon>
    </lineage>
</organism>
<protein>
    <submittedName>
        <fullName evidence="1">Uncharacterized protein</fullName>
    </submittedName>
</protein>